<name>A0A6P8HQQ3_ACTTE</name>
<dbReference type="PANTHER" id="PTHR19370">
    <property type="entry name" value="NADH-CYTOCHROME B5 REDUCTASE"/>
    <property type="match status" value="1"/>
</dbReference>
<feature type="binding site" evidence="7">
    <location>
        <position position="146"/>
    </location>
    <ligand>
        <name>FAD</name>
        <dbReference type="ChEBI" id="CHEBI:57692"/>
    </ligand>
</feature>
<dbReference type="InterPro" id="IPR017927">
    <property type="entry name" value="FAD-bd_FR_type"/>
</dbReference>
<organism evidence="10 11">
    <name type="scientific">Actinia tenebrosa</name>
    <name type="common">Australian red waratah sea anemone</name>
    <dbReference type="NCBI Taxonomy" id="6105"/>
    <lineage>
        <taxon>Eukaryota</taxon>
        <taxon>Metazoa</taxon>
        <taxon>Cnidaria</taxon>
        <taxon>Anthozoa</taxon>
        <taxon>Hexacorallia</taxon>
        <taxon>Actiniaria</taxon>
        <taxon>Actiniidae</taxon>
        <taxon>Actinia</taxon>
    </lineage>
</organism>
<dbReference type="InterPro" id="IPR019180">
    <property type="entry name" value="Oxidoreductase-like_N"/>
</dbReference>
<dbReference type="CDD" id="cd06183">
    <property type="entry name" value="cyt_b5_reduct_like"/>
    <property type="match status" value="1"/>
</dbReference>
<comment type="cofactor">
    <cofactor evidence="1 7 8">
        <name>FAD</name>
        <dbReference type="ChEBI" id="CHEBI:57692"/>
    </cofactor>
</comment>
<dbReference type="PRINTS" id="PR00371">
    <property type="entry name" value="FPNCR"/>
</dbReference>
<keyword evidence="3 7" id="KW-0285">Flavoprotein</keyword>
<evidence type="ECO:0000256" key="4">
    <source>
        <dbReference type="ARBA" id="ARBA00022827"/>
    </source>
</evidence>
<dbReference type="AlphaFoldDB" id="A0A6P8HQQ3"/>
<feature type="binding site" evidence="7">
    <location>
        <position position="144"/>
    </location>
    <ligand>
        <name>FAD</name>
        <dbReference type="ChEBI" id="CHEBI:57692"/>
    </ligand>
</feature>
<evidence type="ECO:0000256" key="2">
    <source>
        <dbReference type="ARBA" id="ARBA00006105"/>
    </source>
</evidence>
<evidence type="ECO:0000256" key="7">
    <source>
        <dbReference type="PIRSR" id="PIRSR601834-1"/>
    </source>
</evidence>
<feature type="binding site" evidence="7">
    <location>
        <position position="154"/>
    </location>
    <ligand>
        <name>FAD</name>
        <dbReference type="ChEBI" id="CHEBI:57692"/>
    </ligand>
</feature>
<evidence type="ECO:0000256" key="3">
    <source>
        <dbReference type="ARBA" id="ARBA00022630"/>
    </source>
</evidence>
<evidence type="ECO:0000313" key="11">
    <source>
        <dbReference type="RefSeq" id="XP_031555005.1"/>
    </source>
</evidence>
<dbReference type="Gene3D" id="3.40.50.80">
    <property type="entry name" value="Nucleotide-binding domain of ferredoxin-NADP reductase (FNR) module"/>
    <property type="match status" value="1"/>
</dbReference>
<dbReference type="InterPro" id="IPR001834">
    <property type="entry name" value="CBR-like"/>
</dbReference>
<dbReference type="Gene3D" id="2.40.30.10">
    <property type="entry name" value="Translation factors"/>
    <property type="match status" value="1"/>
</dbReference>
<dbReference type="FunCoup" id="A0A6P8HQQ3">
    <property type="interactions" value="294"/>
</dbReference>
<dbReference type="InterPro" id="IPR039261">
    <property type="entry name" value="FNR_nucleotide-bd"/>
</dbReference>
<dbReference type="PANTHER" id="PTHR19370:SF184">
    <property type="entry name" value="NADH-CYTOCHROME B5 REDUCTASE-LIKE"/>
    <property type="match status" value="1"/>
</dbReference>
<dbReference type="KEGG" id="aten:116291912"/>
<keyword evidence="10" id="KW-1185">Reference proteome</keyword>
<gene>
    <name evidence="11" type="primary">LOC116291912</name>
</gene>
<dbReference type="PRINTS" id="PR00406">
    <property type="entry name" value="CYTB5RDTASE"/>
</dbReference>
<feature type="binding site" evidence="7">
    <location>
        <position position="153"/>
    </location>
    <ligand>
        <name>FAD</name>
        <dbReference type="ChEBI" id="CHEBI:57692"/>
    </ligand>
</feature>
<feature type="binding site" evidence="7">
    <location>
        <position position="127"/>
    </location>
    <ligand>
        <name>FAD</name>
        <dbReference type="ChEBI" id="CHEBI:57692"/>
    </ligand>
</feature>
<evidence type="ECO:0000256" key="6">
    <source>
        <dbReference type="ARBA" id="ARBA00023027"/>
    </source>
</evidence>
<dbReference type="InParanoid" id="A0A6P8HQQ3"/>
<dbReference type="Proteomes" id="UP000515163">
    <property type="component" value="Unplaced"/>
</dbReference>
<accession>A0A6P8HQQ3</accession>
<comment type="catalytic activity">
    <reaction evidence="8">
        <text>2 Fe(III)-[cytochrome b5] + NADH = 2 Fe(II)-[cytochrome b5] + NAD(+) + H(+)</text>
        <dbReference type="Rhea" id="RHEA:46680"/>
        <dbReference type="Rhea" id="RHEA-COMP:10438"/>
        <dbReference type="Rhea" id="RHEA-COMP:10439"/>
        <dbReference type="ChEBI" id="CHEBI:15378"/>
        <dbReference type="ChEBI" id="CHEBI:29033"/>
        <dbReference type="ChEBI" id="CHEBI:29034"/>
        <dbReference type="ChEBI" id="CHEBI:57540"/>
        <dbReference type="ChEBI" id="CHEBI:57945"/>
        <dbReference type="EC" id="1.6.2.2"/>
    </reaction>
</comment>
<dbReference type="InterPro" id="IPR001709">
    <property type="entry name" value="Flavoprot_Pyr_Nucl_cyt_Rdtase"/>
</dbReference>
<dbReference type="InterPro" id="IPR001433">
    <property type="entry name" value="OxRdtase_FAD/NAD-bd"/>
</dbReference>
<keyword evidence="4 7" id="KW-0274">FAD</keyword>
<feature type="binding site" evidence="7">
    <location>
        <position position="152"/>
    </location>
    <ligand>
        <name>FAD</name>
        <dbReference type="ChEBI" id="CHEBI:57692"/>
    </ligand>
</feature>
<keyword evidence="5 8" id="KW-0560">Oxidoreductase</keyword>
<dbReference type="SUPFAM" id="SSF63380">
    <property type="entry name" value="Riboflavin synthase domain-like"/>
    <property type="match status" value="1"/>
</dbReference>
<reference evidence="11" key="1">
    <citation type="submission" date="2025-08" db="UniProtKB">
        <authorList>
            <consortium name="RefSeq"/>
        </authorList>
    </citation>
    <scope>IDENTIFICATION</scope>
    <source>
        <tissue evidence="11">Tentacle</tissue>
    </source>
</reference>
<evidence type="ECO:0000256" key="1">
    <source>
        <dbReference type="ARBA" id="ARBA00001974"/>
    </source>
</evidence>
<dbReference type="Pfam" id="PF00175">
    <property type="entry name" value="NAD_binding_1"/>
    <property type="match status" value="1"/>
</dbReference>
<dbReference type="Pfam" id="PF09791">
    <property type="entry name" value="Oxidored-like"/>
    <property type="match status" value="1"/>
</dbReference>
<proteinExistence type="inferred from homology"/>
<feature type="domain" description="FAD-binding FR-type" evidence="9">
    <location>
        <begin position="76"/>
        <end position="178"/>
    </location>
</feature>
<comment type="similarity">
    <text evidence="2 8">Belongs to the flavoprotein pyridine nucleotide cytochrome reductase family.</text>
</comment>
<dbReference type="OrthoDB" id="432685at2759"/>
<feature type="binding site" evidence="7">
    <location>
        <position position="129"/>
    </location>
    <ligand>
        <name>FAD</name>
        <dbReference type="ChEBI" id="CHEBI:57692"/>
    </ligand>
</feature>
<dbReference type="PROSITE" id="PS51384">
    <property type="entry name" value="FAD_FR"/>
    <property type="match status" value="1"/>
</dbReference>
<evidence type="ECO:0000313" key="10">
    <source>
        <dbReference type="Proteomes" id="UP000515163"/>
    </source>
</evidence>
<evidence type="ECO:0000259" key="9">
    <source>
        <dbReference type="PROSITE" id="PS51384"/>
    </source>
</evidence>
<keyword evidence="6 8" id="KW-0520">NAD</keyword>
<dbReference type="GO" id="GO:0090524">
    <property type="term" value="F:cytochrome-b5 reductase activity, acting on NADH"/>
    <property type="evidence" value="ECO:0007669"/>
    <property type="project" value="UniProtKB-EC"/>
</dbReference>
<dbReference type="Pfam" id="PF00970">
    <property type="entry name" value="FAD_binding_6"/>
    <property type="match status" value="1"/>
</dbReference>
<dbReference type="RefSeq" id="XP_031555005.1">
    <property type="nucleotide sequence ID" value="XM_031699145.1"/>
</dbReference>
<dbReference type="GeneID" id="116291912"/>
<dbReference type="InterPro" id="IPR017938">
    <property type="entry name" value="Riboflavin_synthase-like_b-brl"/>
</dbReference>
<evidence type="ECO:0000256" key="5">
    <source>
        <dbReference type="ARBA" id="ARBA00023002"/>
    </source>
</evidence>
<protein>
    <recommendedName>
        <fullName evidence="8">NADH-cytochrome b5 reductase</fullName>
        <ecNumber evidence="8">1.6.2.2</ecNumber>
    </recommendedName>
</protein>
<evidence type="ECO:0000256" key="8">
    <source>
        <dbReference type="RuleBase" id="RU361226"/>
    </source>
</evidence>
<dbReference type="SUPFAM" id="SSF52343">
    <property type="entry name" value="Ferredoxin reductase-like, C-terminal NADP-linked domain"/>
    <property type="match status" value="1"/>
</dbReference>
<dbReference type="InterPro" id="IPR008333">
    <property type="entry name" value="Cbr1-like_FAD-bd_dom"/>
</dbReference>
<dbReference type="EC" id="1.6.2.2" evidence="8"/>
<sequence length="317" mass="36534">MEMWSNESEDKCSKAVFSLPLKPEEPLPSDCCGSGCTPCVFDIYEEDVRKWERKCKEITSGAASYSSDSCEIISRSEFKEFELESMKKVAEKCWVYRFMIPGGKRLGLNVGEHLILRSDMDDPPITRQYTPISPLDACGYFDVLIKIYEDGKMSKYVETWQVGDKVKWKGPFGKFIYTPNRYHHICMLAAGTGIAPMIQVLQSILDNDDDETRISLLYTCRTYQEILMKDVLDVSTDHWNFNVMYVISREDKPGNETRVRYGDRIHYGRIDKDLLSHEIPAPSNKVFVLICGTKSFDKDMINFLSQLGYDGSTYFRF</sequence>